<accession>A0ABT1SAY2</accession>
<sequence length="134" mass="15445">MFGFQVADSKKIISICTAEDESYIVYRFGTRDNIELEFPEDRESSFSYFNYSYYLRGGGLENTGLDFDHFNFSNGDYQYQVYSEYEAETGIRSVGIRVTDEKTGKETDITGDSNSVIGSMIPFREMEKIIVNFE</sequence>
<dbReference type="EMBL" id="JANGAC010000007">
    <property type="protein sequence ID" value="MCQ4923649.1"/>
    <property type="molecule type" value="Genomic_DNA"/>
</dbReference>
<keyword evidence="2" id="KW-1185">Reference proteome</keyword>
<evidence type="ECO:0000313" key="2">
    <source>
        <dbReference type="Proteomes" id="UP001524478"/>
    </source>
</evidence>
<gene>
    <name evidence="1" type="ORF">NE686_11155</name>
</gene>
<dbReference type="Proteomes" id="UP001524478">
    <property type="component" value="Unassembled WGS sequence"/>
</dbReference>
<name>A0ABT1SAY2_9FIRM</name>
<protein>
    <submittedName>
        <fullName evidence="1">Uncharacterized protein</fullName>
    </submittedName>
</protein>
<organism evidence="1 2">
    <name type="scientific">Tissierella carlieri</name>
    <dbReference type="NCBI Taxonomy" id="689904"/>
    <lineage>
        <taxon>Bacteria</taxon>
        <taxon>Bacillati</taxon>
        <taxon>Bacillota</taxon>
        <taxon>Tissierellia</taxon>
        <taxon>Tissierellales</taxon>
        <taxon>Tissierellaceae</taxon>
        <taxon>Tissierella</taxon>
    </lineage>
</organism>
<reference evidence="1 2" key="1">
    <citation type="submission" date="2022-06" db="EMBL/GenBank/DDBJ databases">
        <title>Isolation of gut microbiota from human fecal samples.</title>
        <authorList>
            <person name="Pamer E.G."/>
            <person name="Barat B."/>
            <person name="Waligurski E."/>
            <person name="Medina S."/>
            <person name="Paddock L."/>
            <person name="Mostad J."/>
        </authorList>
    </citation>
    <scope>NUCLEOTIDE SEQUENCE [LARGE SCALE GENOMIC DNA]</scope>
    <source>
        <strain evidence="1 2">DFI.7.95</strain>
    </source>
</reference>
<proteinExistence type="predicted"/>
<comment type="caution">
    <text evidence="1">The sequence shown here is derived from an EMBL/GenBank/DDBJ whole genome shotgun (WGS) entry which is preliminary data.</text>
</comment>
<evidence type="ECO:0000313" key="1">
    <source>
        <dbReference type="EMBL" id="MCQ4923649.1"/>
    </source>
</evidence>